<dbReference type="GO" id="GO:0006304">
    <property type="term" value="P:DNA modification"/>
    <property type="evidence" value="ECO:0007669"/>
    <property type="project" value="InterPro"/>
</dbReference>
<reference evidence="7 8" key="1">
    <citation type="submission" date="2018-02" db="EMBL/GenBank/DDBJ databases">
        <title>Comparative genomes isolates from brazilian mangrove.</title>
        <authorList>
            <person name="Araujo J.E."/>
            <person name="Taketani R.G."/>
            <person name="Silva M.C.P."/>
            <person name="Loureco M.V."/>
            <person name="Andreote F.D."/>
        </authorList>
    </citation>
    <scope>NUCLEOTIDE SEQUENCE [LARGE SCALE GENOMIC DNA]</scope>
    <source>
        <strain evidence="7 8">NAP PRIS-MGV</strain>
    </source>
</reference>
<evidence type="ECO:0000256" key="4">
    <source>
        <dbReference type="ARBA" id="ARBA00022691"/>
    </source>
</evidence>
<dbReference type="PRINTS" id="PR00507">
    <property type="entry name" value="N12N6MTFRASE"/>
</dbReference>
<keyword evidence="2 7" id="KW-0489">Methyltransferase</keyword>
<accession>A0A2S8FMD0</accession>
<dbReference type="InterPro" id="IPR002052">
    <property type="entry name" value="DNA_methylase_N6_adenine_CS"/>
</dbReference>
<proteinExistence type="predicted"/>
<comment type="catalytic activity">
    <reaction evidence="5">
        <text>a 2'-deoxyadenosine in DNA + S-adenosyl-L-methionine = an N(6)-methyl-2'-deoxyadenosine in DNA + S-adenosyl-L-homocysteine + H(+)</text>
        <dbReference type="Rhea" id="RHEA:15197"/>
        <dbReference type="Rhea" id="RHEA-COMP:12418"/>
        <dbReference type="Rhea" id="RHEA-COMP:12419"/>
        <dbReference type="ChEBI" id="CHEBI:15378"/>
        <dbReference type="ChEBI" id="CHEBI:57856"/>
        <dbReference type="ChEBI" id="CHEBI:59789"/>
        <dbReference type="ChEBI" id="CHEBI:90615"/>
        <dbReference type="ChEBI" id="CHEBI:90616"/>
        <dbReference type="EC" id="2.1.1.72"/>
    </reaction>
</comment>
<dbReference type="Gene3D" id="3.40.50.150">
    <property type="entry name" value="Vaccinia Virus protein VP39"/>
    <property type="match status" value="1"/>
</dbReference>
<keyword evidence="4" id="KW-0949">S-adenosyl-L-methionine</keyword>
<dbReference type="Pfam" id="PF07669">
    <property type="entry name" value="Eco57I"/>
    <property type="match status" value="1"/>
</dbReference>
<dbReference type="Proteomes" id="UP000239388">
    <property type="component" value="Unassembled WGS sequence"/>
</dbReference>
<organism evidence="7 8">
    <name type="scientific">Blastopirellula marina</name>
    <dbReference type="NCBI Taxonomy" id="124"/>
    <lineage>
        <taxon>Bacteria</taxon>
        <taxon>Pseudomonadati</taxon>
        <taxon>Planctomycetota</taxon>
        <taxon>Planctomycetia</taxon>
        <taxon>Pirellulales</taxon>
        <taxon>Pirellulaceae</taxon>
        <taxon>Blastopirellula</taxon>
    </lineage>
</organism>
<gene>
    <name evidence="7" type="ORF">C5Y98_17925</name>
</gene>
<evidence type="ECO:0000259" key="6">
    <source>
        <dbReference type="Pfam" id="PF07669"/>
    </source>
</evidence>
<dbReference type="SUPFAM" id="SSF53335">
    <property type="entry name" value="S-adenosyl-L-methionine-dependent methyltransferases"/>
    <property type="match status" value="1"/>
</dbReference>
<dbReference type="PROSITE" id="PS00092">
    <property type="entry name" value="N6_MTASE"/>
    <property type="match status" value="1"/>
</dbReference>
<name>A0A2S8FMD0_9BACT</name>
<sequence length="573" mass="63911">MPRKIVLHQTMLPGMDDVEASLDNLATSGIEERGAVFTKPAIVDFILDLTGYQEADRLFEKRFLEPSFGHGSFLLPALRRLLSSWQQSGTSDPGSLESSVFAIELHQDSYEKTRSAVMALLGEFGLARRVAVRLVDHWLVQGDFLLKRIPGQFDFVVGNPPYVRIERIPQTLMREYRARYKTIYDRADLYVPFIERSLDLLSAGGKLGFICADRWMKNRYGGPLRRKVAEGFHVESYIDMNGVDAFSSDVIAYPAITVIRNASPGPTKIVARVSGDESSLKTLGSKLSSGAEVQDDEVATVEVLSDGASPWIMTQCHSSKLLRHLEADFPTIEETGCKVGIGVATGADRVFIAPYDQLDVEEDRKLPLATTKDIANGKVAWQGLGVVNPFADSGKLVELDRYPKLRSYLNARREELCKRHVAQKAPANWYRTIDRIRADLTYTPKLLIPDIKGAANVVAENGQLYPHHNLYFITAGNWDIQALKLVLSTGIAHLFVANYSTKMRGGYLRFQAQHLRRIRLPMWETIAAPLQKELIEAGQSGTLKHGMDLVAKLYDLTKPQRSVLASHAAEAVR</sequence>
<dbReference type="GO" id="GO:0003676">
    <property type="term" value="F:nucleic acid binding"/>
    <property type="evidence" value="ECO:0007669"/>
    <property type="project" value="InterPro"/>
</dbReference>
<evidence type="ECO:0000313" key="8">
    <source>
        <dbReference type="Proteomes" id="UP000239388"/>
    </source>
</evidence>
<dbReference type="EMBL" id="PUIB01000018">
    <property type="protein sequence ID" value="PQO33014.1"/>
    <property type="molecule type" value="Genomic_DNA"/>
</dbReference>
<dbReference type="OrthoDB" id="249114at2"/>
<dbReference type="InterPro" id="IPR050953">
    <property type="entry name" value="N4_N6_ade-DNA_methylase"/>
</dbReference>
<protein>
    <recommendedName>
        <fullName evidence="1">site-specific DNA-methyltransferase (adenine-specific)</fullName>
        <ecNumber evidence="1">2.1.1.72</ecNumber>
    </recommendedName>
</protein>
<dbReference type="GO" id="GO:0009007">
    <property type="term" value="F:site-specific DNA-methyltransferase (adenine-specific) activity"/>
    <property type="evidence" value="ECO:0007669"/>
    <property type="project" value="UniProtKB-EC"/>
</dbReference>
<evidence type="ECO:0000256" key="5">
    <source>
        <dbReference type="ARBA" id="ARBA00047942"/>
    </source>
</evidence>
<evidence type="ECO:0000313" key="7">
    <source>
        <dbReference type="EMBL" id="PQO33014.1"/>
    </source>
</evidence>
<keyword evidence="3" id="KW-0808">Transferase</keyword>
<evidence type="ECO:0000256" key="3">
    <source>
        <dbReference type="ARBA" id="ARBA00022679"/>
    </source>
</evidence>
<comment type="caution">
    <text evidence="7">The sequence shown here is derived from an EMBL/GenBank/DDBJ whole genome shotgun (WGS) entry which is preliminary data.</text>
</comment>
<dbReference type="InterPro" id="IPR029063">
    <property type="entry name" value="SAM-dependent_MTases_sf"/>
</dbReference>
<evidence type="ECO:0000256" key="2">
    <source>
        <dbReference type="ARBA" id="ARBA00022603"/>
    </source>
</evidence>
<feature type="domain" description="Type II methyltransferase M.TaqI-like" evidence="6">
    <location>
        <begin position="150"/>
        <end position="246"/>
    </location>
</feature>
<evidence type="ECO:0000256" key="1">
    <source>
        <dbReference type="ARBA" id="ARBA00011900"/>
    </source>
</evidence>
<dbReference type="GO" id="GO:0032259">
    <property type="term" value="P:methylation"/>
    <property type="evidence" value="ECO:0007669"/>
    <property type="project" value="UniProtKB-KW"/>
</dbReference>
<dbReference type="PANTHER" id="PTHR33841:SF1">
    <property type="entry name" value="DNA METHYLTRANSFERASE A"/>
    <property type="match status" value="1"/>
</dbReference>
<dbReference type="EC" id="2.1.1.72" evidence="1"/>
<dbReference type="AlphaFoldDB" id="A0A2S8FMD0"/>
<dbReference type="InterPro" id="IPR011639">
    <property type="entry name" value="MethylTrfase_TaqI-like_dom"/>
</dbReference>
<dbReference type="PANTHER" id="PTHR33841">
    <property type="entry name" value="DNA METHYLTRANSFERASE YEEA-RELATED"/>
    <property type="match status" value="1"/>
</dbReference>